<dbReference type="GO" id="GO:0071004">
    <property type="term" value="C:U2-type prespliceosome"/>
    <property type="evidence" value="ECO:0007669"/>
    <property type="project" value="TreeGrafter"/>
</dbReference>
<evidence type="ECO:0000256" key="7">
    <source>
        <dbReference type="SAM" id="MobiDB-lite"/>
    </source>
</evidence>
<keyword evidence="4" id="KW-0508">mRNA splicing</keyword>
<dbReference type="GO" id="GO:0030627">
    <property type="term" value="F:pre-mRNA 5'-splice site binding"/>
    <property type="evidence" value="ECO:0007669"/>
    <property type="project" value="TreeGrafter"/>
</dbReference>
<sequence length="602" mass="70567">MADLNGLHDDEYFSLKELNTAVLEDIDNFEVWEKLVRATETLDGGLNRNSSPNTIHATREIYNRFLAKFPLFFGYWKKYADLEFSIAGTESADLIYERGVASISNSVDLWQNYCNFKVETCHDVNVIRELFERGALCVGLDFLSHPFWDKYIEFEERQEETATTNVFRILNRVIHIPMHQYARYFERFRQMSPFQPISELFESEIIDQFRGDVETELGTDSSNPEVDRTMRTRLDNLHLEIFHRTQTETTKRWTYEQEIKRPYFHVEELDEAQLVNWRKYLDFEEVEGVFQRTSFLYERCVVACAYYEEFWLRYARWMYAQPDREEEVRNIYIRASCIYCPISRVSIRLTWAMFEEMTGRVSVANGIHEAMLEAVPGHLETIVSRAHLHRRQGGLDDAIKIFKEVLDDPQCSITTKGRVVAEWARLLWKYKGKPDEARQVFSKNAHWYMGVGGFWISYFKFELAQQPDPKQSDSQYKRLRQIVDDVRKKGQLPPSIVKDITHTYMEYLIEEGPSSIAKEYMELDCEVNGPFSINITHKAKLATDGKPETTHRRMVLENGHPGVEVNEAQLRKGESPYTKYYLQQGEQGPTGSNGQSAAMRFS</sequence>
<gene>
    <name evidence="8" type="ORF">BT63DRAFT_264443</name>
</gene>
<dbReference type="GO" id="GO:0005685">
    <property type="term" value="C:U1 snRNP"/>
    <property type="evidence" value="ECO:0007669"/>
    <property type="project" value="TreeGrafter"/>
</dbReference>
<dbReference type="GO" id="GO:0000243">
    <property type="term" value="C:commitment complex"/>
    <property type="evidence" value="ECO:0007669"/>
    <property type="project" value="TreeGrafter"/>
</dbReference>
<dbReference type="FunFam" id="1.25.40.10:FF:000451">
    <property type="entry name" value="mRNA splicing protein (Prp39), putative"/>
    <property type="match status" value="1"/>
</dbReference>
<keyword evidence="9" id="KW-1185">Reference proteome</keyword>
<name>A0A6A6UDD2_9PEZI</name>
<dbReference type="Proteomes" id="UP000799302">
    <property type="component" value="Unassembled WGS sequence"/>
</dbReference>
<evidence type="ECO:0000256" key="1">
    <source>
        <dbReference type="ARBA" id="ARBA00004123"/>
    </source>
</evidence>
<comment type="subcellular location">
    <subcellularLocation>
        <location evidence="1">Nucleus</location>
    </subcellularLocation>
</comment>
<evidence type="ECO:0000256" key="6">
    <source>
        <dbReference type="ARBA" id="ARBA00038019"/>
    </source>
</evidence>
<accession>A0A6A6UDD2</accession>
<evidence type="ECO:0000256" key="4">
    <source>
        <dbReference type="ARBA" id="ARBA00023187"/>
    </source>
</evidence>
<reference evidence="8" key="1">
    <citation type="journal article" date="2020" name="Stud. Mycol.">
        <title>101 Dothideomycetes genomes: a test case for predicting lifestyles and emergence of pathogens.</title>
        <authorList>
            <person name="Haridas S."/>
            <person name="Albert R."/>
            <person name="Binder M."/>
            <person name="Bloem J."/>
            <person name="Labutti K."/>
            <person name="Salamov A."/>
            <person name="Andreopoulos B."/>
            <person name="Baker S."/>
            <person name="Barry K."/>
            <person name="Bills G."/>
            <person name="Bluhm B."/>
            <person name="Cannon C."/>
            <person name="Castanera R."/>
            <person name="Culley D."/>
            <person name="Daum C."/>
            <person name="Ezra D."/>
            <person name="Gonzalez J."/>
            <person name="Henrissat B."/>
            <person name="Kuo A."/>
            <person name="Liang C."/>
            <person name="Lipzen A."/>
            <person name="Lutzoni F."/>
            <person name="Magnuson J."/>
            <person name="Mondo S."/>
            <person name="Nolan M."/>
            <person name="Ohm R."/>
            <person name="Pangilinan J."/>
            <person name="Park H.-J."/>
            <person name="Ramirez L."/>
            <person name="Alfaro M."/>
            <person name="Sun H."/>
            <person name="Tritt A."/>
            <person name="Yoshinaga Y."/>
            <person name="Zwiers L.-H."/>
            <person name="Turgeon B."/>
            <person name="Goodwin S."/>
            <person name="Spatafora J."/>
            <person name="Crous P."/>
            <person name="Grigoriev I."/>
        </authorList>
    </citation>
    <scope>NUCLEOTIDE SEQUENCE</scope>
    <source>
        <strain evidence="8">CBS 115976</strain>
    </source>
</reference>
<dbReference type="Gene3D" id="1.25.40.10">
    <property type="entry name" value="Tetratricopeptide repeat domain"/>
    <property type="match status" value="2"/>
</dbReference>
<dbReference type="EMBL" id="MU004235">
    <property type="protein sequence ID" value="KAF2669581.1"/>
    <property type="molecule type" value="Genomic_DNA"/>
</dbReference>
<evidence type="ECO:0000256" key="3">
    <source>
        <dbReference type="ARBA" id="ARBA00022737"/>
    </source>
</evidence>
<dbReference type="SMART" id="SM00386">
    <property type="entry name" value="HAT"/>
    <property type="match status" value="5"/>
</dbReference>
<keyword evidence="2" id="KW-0507">mRNA processing</keyword>
<protein>
    <recommendedName>
        <fullName evidence="10">Pre-mRNA-processing factor 39</fullName>
    </recommendedName>
</protein>
<dbReference type="AlphaFoldDB" id="A0A6A6UDD2"/>
<dbReference type="PANTHER" id="PTHR17204:SF5">
    <property type="entry name" value="PRE-MRNA-PROCESSING FACTOR 39"/>
    <property type="match status" value="1"/>
</dbReference>
<evidence type="ECO:0008006" key="10">
    <source>
        <dbReference type="Google" id="ProtNLM"/>
    </source>
</evidence>
<evidence type="ECO:0000313" key="8">
    <source>
        <dbReference type="EMBL" id="KAF2669581.1"/>
    </source>
</evidence>
<dbReference type="InterPro" id="IPR003107">
    <property type="entry name" value="HAT"/>
</dbReference>
<dbReference type="Pfam" id="PF23241">
    <property type="entry name" value="HAT_PRP39_C"/>
    <property type="match status" value="1"/>
</dbReference>
<evidence type="ECO:0000256" key="2">
    <source>
        <dbReference type="ARBA" id="ARBA00022664"/>
    </source>
</evidence>
<proteinExistence type="inferred from homology"/>
<evidence type="ECO:0000256" key="5">
    <source>
        <dbReference type="ARBA" id="ARBA00023242"/>
    </source>
</evidence>
<dbReference type="PANTHER" id="PTHR17204">
    <property type="entry name" value="PRE-MRNA PROCESSING PROTEIN PRP39-RELATED"/>
    <property type="match status" value="1"/>
</dbReference>
<dbReference type="InterPro" id="IPR011990">
    <property type="entry name" value="TPR-like_helical_dom_sf"/>
</dbReference>
<comment type="similarity">
    <text evidence="6">Belongs to the PRP39 family.</text>
</comment>
<evidence type="ECO:0000313" key="9">
    <source>
        <dbReference type="Proteomes" id="UP000799302"/>
    </source>
</evidence>
<dbReference type="InterPro" id="IPR059164">
    <property type="entry name" value="HAT_PRP39_C"/>
</dbReference>
<organism evidence="8 9">
    <name type="scientific">Microthyrium microscopicum</name>
    <dbReference type="NCBI Taxonomy" id="703497"/>
    <lineage>
        <taxon>Eukaryota</taxon>
        <taxon>Fungi</taxon>
        <taxon>Dikarya</taxon>
        <taxon>Ascomycota</taxon>
        <taxon>Pezizomycotina</taxon>
        <taxon>Dothideomycetes</taxon>
        <taxon>Dothideomycetes incertae sedis</taxon>
        <taxon>Microthyriales</taxon>
        <taxon>Microthyriaceae</taxon>
        <taxon>Microthyrium</taxon>
    </lineage>
</organism>
<feature type="region of interest" description="Disordered" evidence="7">
    <location>
        <begin position="583"/>
        <end position="602"/>
    </location>
</feature>
<keyword evidence="5" id="KW-0539">Nucleus</keyword>
<dbReference type="SUPFAM" id="SSF48452">
    <property type="entry name" value="TPR-like"/>
    <property type="match status" value="1"/>
</dbReference>
<feature type="compositionally biased region" description="Polar residues" evidence="7">
    <location>
        <begin position="584"/>
        <end position="596"/>
    </location>
</feature>
<dbReference type="OrthoDB" id="10265668at2759"/>
<keyword evidence="3" id="KW-0677">Repeat</keyword>
<dbReference type="FunFam" id="1.25.40.10:FF:000064">
    <property type="entry name" value="Putative pre-mrna-processing factor 39"/>
    <property type="match status" value="1"/>
</dbReference>
<dbReference type="Pfam" id="PF23240">
    <property type="entry name" value="HAT_PRP39_N"/>
    <property type="match status" value="1"/>
</dbReference>
<dbReference type="GO" id="GO:0000395">
    <property type="term" value="P:mRNA 5'-splice site recognition"/>
    <property type="evidence" value="ECO:0007669"/>
    <property type="project" value="TreeGrafter"/>
</dbReference>